<dbReference type="AlphaFoldDB" id="A0A8R7QGK4"/>
<dbReference type="Proteomes" id="UP000015106">
    <property type="component" value="Chromosome 5"/>
</dbReference>
<name>A0A8R7QGK4_TRIUA</name>
<feature type="region of interest" description="Disordered" evidence="1">
    <location>
        <begin position="117"/>
        <end position="200"/>
    </location>
</feature>
<evidence type="ECO:0000313" key="2">
    <source>
        <dbReference type="EnsemblPlants" id="TuG1812G0500002591.01.T01.cds306867"/>
    </source>
</evidence>
<feature type="region of interest" description="Disordered" evidence="1">
    <location>
        <begin position="51"/>
        <end position="72"/>
    </location>
</feature>
<organism evidence="2 3">
    <name type="scientific">Triticum urartu</name>
    <name type="common">Red wild einkorn</name>
    <name type="synonym">Crithodium urartu</name>
    <dbReference type="NCBI Taxonomy" id="4572"/>
    <lineage>
        <taxon>Eukaryota</taxon>
        <taxon>Viridiplantae</taxon>
        <taxon>Streptophyta</taxon>
        <taxon>Embryophyta</taxon>
        <taxon>Tracheophyta</taxon>
        <taxon>Spermatophyta</taxon>
        <taxon>Magnoliopsida</taxon>
        <taxon>Liliopsida</taxon>
        <taxon>Poales</taxon>
        <taxon>Poaceae</taxon>
        <taxon>BOP clade</taxon>
        <taxon>Pooideae</taxon>
        <taxon>Triticodae</taxon>
        <taxon>Triticeae</taxon>
        <taxon>Triticinae</taxon>
        <taxon>Triticum</taxon>
    </lineage>
</organism>
<dbReference type="EnsemblPlants" id="TuG1812G0500002591.01.T01">
    <property type="protein sequence ID" value="TuG1812G0500002591.01.T01.cds306867"/>
    <property type="gene ID" value="TuG1812G0500002591.01"/>
</dbReference>
<gene>
    <name evidence="2" type="primary">LOC125509465</name>
</gene>
<evidence type="ECO:0000256" key="1">
    <source>
        <dbReference type="SAM" id="MobiDB-lite"/>
    </source>
</evidence>
<sequence>MAPVAHGHVLAPGDEDVAGARRPLGLGLPVRLLRHVPGHDRHLAVDHDGDEVAGRRLGRAGGGEPRAGEVPGEVDPAVVHMEALRPAAPPEEPGADAHRDGGLLVELRAVVVAAIVGGRGGGGERPDAEHGPEAEAERGARPGERRQAEAGLVDRGGEAGPRPGAGARRRGRRGAEEGRDRVRHRAGAGTAAAPVPRLGDGNGVAFWGISRFDLGEGGETARLGVG</sequence>
<feature type="compositionally biased region" description="Basic and acidic residues" evidence="1">
    <location>
        <begin position="122"/>
        <end position="148"/>
    </location>
</feature>
<proteinExistence type="predicted"/>
<reference evidence="2" key="3">
    <citation type="submission" date="2022-06" db="UniProtKB">
        <authorList>
            <consortium name="EnsemblPlants"/>
        </authorList>
    </citation>
    <scope>IDENTIFICATION</scope>
</reference>
<keyword evidence="3" id="KW-1185">Reference proteome</keyword>
<protein>
    <submittedName>
        <fullName evidence="2">Uncharacterized protein</fullName>
    </submittedName>
</protein>
<evidence type="ECO:0000313" key="3">
    <source>
        <dbReference type="Proteomes" id="UP000015106"/>
    </source>
</evidence>
<reference evidence="3" key="1">
    <citation type="journal article" date="2013" name="Nature">
        <title>Draft genome of the wheat A-genome progenitor Triticum urartu.</title>
        <authorList>
            <person name="Ling H.Q."/>
            <person name="Zhao S."/>
            <person name="Liu D."/>
            <person name="Wang J."/>
            <person name="Sun H."/>
            <person name="Zhang C."/>
            <person name="Fan H."/>
            <person name="Li D."/>
            <person name="Dong L."/>
            <person name="Tao Y."/>
            <person name="Gao C."/>
            <person name="Wu H."/>
            <person name="Li Y."/>
            <person name="Cui Y."/>
            <person name="Guo X."/>
            <person name="Zheng S."/>
            <person name="Wang B."/>
            <person name="Yu K."/>
            <person name="Liang Q."/>
            <person name="Yang W."/>
            <person name="Lou X."/>
            <person name="Chen J."/>
            <person name="Feng M."/>
            <person name="Jian J."/>
            <person name="Zhang X."/>
            <person name="Luo G."/>
            <person name="Jiang Y."/>
            <person name="Liu J."/>
            <person name="Wang Z."/>
            <person name="Sha Y."/>
            <person name="Zhang B."/>
            <person name="Wu H."/>
            <person name="Tang D."/>
            <person name="Shen Q."/>
            <person name="Xue P."/>
            <person name="Zou S."/>
            <person name="Wang X."/>
            <person name="Liu X."/>
            <person name="Wang F."/>
            <person name="Yang Y."/>
            <person name="An X."/>
            <person name="Dong Z."/>
            <person name="Zhang K."/>
            <person name="Zhang X."/>
            <person name="Luo M.C."/>
            <person name="Dvorak J."/>
            <person name="Tong Y."/>
            <person name="Wang J."/>
            <person name="Yang H."/>
            <person name="Li Z."/>
            <person name="Wang D."/>
            <person name="Zhang A."/>
            <person name="Wang J."/>
        </authorList>
    </citation>
    <scope>NUCLEOTIDE SEQUENCE</scope>
    <source>
        <strain evidence="3">cv. G1812</strain>
    </source>
</reference>
<accession>A0A8R7QGK4</accession>
<reference evidence="2" key="2">
    <citation type="submission" date="2018-03" db="EMBL/GenBank/DDBJ databases">
        <title>The Triticum urartu genome reveals the dynamic nature of wheat genome evolution.</title>
        <authorList>
            <person name="Ling H."/>
            <person name="Ma B."/>
            <person name="Shi X."/>
            <person name="Liu H."/>
            <person name="Dong L."/>
            <person name="Sun H."/>
            <person name="Cao Y."/>
            <person name="Gao Q."/>
            <person name="Zheng S."/>
            <person name="Li Y."/>
            <person name="Yu Y."/>
            <person name="Du H."/>
            <person name="Qi M."/>
            <person name="Li Y."/>
            <person name="Yu H."/>
            <person name="Cui Y."/>
            <person name="Wang N."/>
            <person name="Chen C."/>
            <person name="Wu H."/>
            <person name="Zhao Y."/>
            <person name="Zhang J."/>
            <person name="Li Y."/>
            <person name="Zhou W."/>
            <person name="Zhang B."/>
            <person name="Hu W."/>
            <person name="Eijk M."/>
            <person name="Tang J."/>
            <person name="Witsenboer H."/>
            <person name="Zhao S."/>
            <person name="Li Z."/>
            <person name="Zhang A."/>
            <person name="Wang D."/>
            <person name="Liang C."/>
        </authorList>
    </citation>
    <scope>NUCLEOTIDE SEQUENCE [LARGE SCALE GENOMIC DNA]</scope>
    <source>
        <strain evidence="2">cv. G1812</strain>
    </source>
</reference>
<dbReference type="Gramene" id="TuG1812G0500002591.01.T01">
    <property type="protein sequence ID" value="TuG1812G0500002591.01.T01.cds306867"/>
    <property type="gene ID" value="TuG1812G0500002591.01"/>
</dbReference>